<accession>A0ACB0JT65</accession>
<dbReference type="Proteomes" id="UP001177021">
    <property type="component" value="Unassembled WGS sequence"/>
</dbReference>
<gene>
    <name evidence="1" type="ORF">MILVUS5_LOCUS15948</name>
</gene>
<protein>
    <submittedName>
        <fullName evidence="1">Uncharacterized protein</fullName>
    </submittedName>
</protein>
<dbReference type="EMBL" id="CASHSV030000109">
    <property type="protein sequence ID" value="CAJ2647423.1"/>
    <property type="molecule type" value="Genomic_DNA"/>
</dbReference>
<name>A0ACB0JT65_TRIPR</name>
<organism evidence="1 2">
    <name type="scientific">Trifolium pratense</name>
    <name type="common">Red clover</name>
    <dbReference type="NCBI Taxonomy" id="57577"/>
    <lineage>
        <taxon>Eukaryota</taxon>
        <taxon>Viridiplantae</taxon>
        <taxon>Streptophyta</taxon>
        <taxon>Embryophyta</taxon>
        <taxon>Tracheophyta</taxon>
        <taxon>Spermatophyta</taxon>
        <taxon>Magnoliopsida</taxon>
        <taxon>eudicotyledons</taxon>
        <taxon>Gunneridae</taxon>
        <taxon>Pentapetalae</taxon>
        <taxon>rosids</taxon>
        <taxon>fabids</taxon>
        <taxon>Fabales</taxon>
        <taxon>Fabaceae</taxon>
        <taxon>Papilionoideae</taxon>
        <taxon>50 kb inversion clade</taxon>
        <taxon>NPAAA clade</taxon>
        <taxon>Hologalegina</taxon>
        <taxon>IRL clade</taxon>
        <taxon>Trifolieae</taxon>
        <taxon>Trifolium</taxon>
    </lineage>
</organism>
<evidence type="ECO:0000313" key="1">
    <source>
        <dbReference type="EMBL" id="CAJ2647423.1"/>
    </source>
</evidence>
<proteinExistence type="predicted"/>
<reference evidence="1" key="1">
    <citation type="submission" date="2023-10" db="EMBL/GenBank/DDBJ databases">
        <authorList>
            <person name="Rodriguez Cubillos JULIANA M."/>
            <person name="De Vega J."/>
        </authorList>
    </citation>
    <scope>NUCLEOTIDE SEQUENCE</scope>
</reference>
<sequence length="157" mass="16897">MLTSMQSCVGSSPLLYPGSINQPKAFVKYSRPNIVRMQRSPYNIKKGELQTGTFRSSSSRFKYAGALNATCVATQTVTRKPQTVTITPEKVRSPRLDDNGPGLPPRKDDGNGGNGGGGGGNFSAGLILLGILGILDMLKDIEGEVQNKVKDWKFHQA</sequence>
<comment type="caution">
    <text evidence="1">The sequence shown here is derived from an EMBL/GenBank/DDBJ whole genome shotgun (WGS) entry which is preliminary data.</text>
</comment>
<keyword evidence="2" id="KW-1185">Reference proteome</keyword>
<evidence type="ECO:0000313" key="2">
    <source>
        <dbReference type="Proteomes" id="UP001177021"/>
    </source>
</evidence>